<feature type="domain" description="ATPase AAA-type core" evidence="3">
    <location>
        <begin position="40"/>
        <end position="107"/>
    </location>
</feature>
<reference evidence="4 5" key="1">
    <citation type="journal article" date="2014" name="Agronomy (Basel)">
        <title>A Draft Genome Sequence for Ensete ventricosum, the Drought-Tolerant Tree Against Hunger.</title>
        <authorList>
            <person name="Harrison J."/>
            <person name="Moore K.A."/>
            <person name="Paszkiewicz K."/>
            <person name="Jones T."/>
            <person name="Grant M."/>
            <person name="Ambacheew D."/>
            <person name="Muzemil S."/>
            <person name="Studholme D.J."/>
        </authorList>
    </citation>
    <scope>NUCLEOTIDE SEQUENCE [LARGE SCALE GENOMIC DNA]</scope>
</reference>
<keyword evidence="2" id="KW-0067">ATP-binding</keyword>
<sequence length="120" mass="13361">MSEYMERHSVSKLIGSPPGYIGYGDGGTLTEAVRRRPFTGRRVSFKNTLVVMTSNVGSEAISKGKRSIGFLISKDGQSNSFAAMKALVMEELKAYFQPELLNRIDEVIVFRSFERTQVCS</sequence>
<evidence type="ECO:0000313" key="4">
    <source>
        <dbReference type="EMBL" id="RRT58651.1"/>
    </source>
</evidence>
<name>A0A426Z3U5_ENSVE</name>
<dbReference type="InterPro" id="IPR050130">
    <property type="entry name" value="ClpA_ClpB"/>
</dbReference>
<dbReference type="PANTHER" id="PTHR11638">
    <property type="entry name" value="ATP-DEPENDENT CLP PROTEASE"/>
    <property type="match status" value="1"/>
</dbReference>
<dbReference type="Proteomes" id="UP000287651">
    <property type="component" value="Unassembled WGS sequence"/>
</dbReference>
<dbReference type="Gene3D" id="3.40.50.300">
    <property type="entry name" value="P-loop containing nucleotide triphosphate hydrolases"/>
    <property type="match status" value="2"/>
</dbReference>
<evidence type="ECO:0000313" key="5">
    <source>
        <dbReference type="Proteomes" id="UP000287651"/>
    </source>
</evidence>
<dbReference type="EMBL" id="AMZH03008573">
    <property type="protein sequence ID" value="RRT58651.1"/>
    <property type="molecule type" value="Genomic_DNA"/>
</dbReference>
<dbReference type="AlphaFoldDB" id="A0A426Z3U5"/>
<proteinExistence type="predicted"/>
<protein>
    <recommendedName>
        <fullName evidence="3">ATPase AAA-type core domain-containing protein</fullName>
    </recommendedName>
</protein>
<dbReference type="InterPro" id="IPR027417">
    <property type="entry name" value="P-loop_NTPase"/>
</dbReference>
<organism evidence="4 5">
    <name type="scientific">Ensete ventricosum</name>
    <name type="common">Abyssinian banana</name>
    <name type="synonym">Musa ensete</name>
    <dbReference type="NCBI Taxonomy" id="4639"/>
    <lineage>
        <taxon>Eukaryota</taxon>
        <taxon>Viridiplantae</taxon>
        <taxon>Streptophyta</taxon>
        <taxon>Embryophyta</taxon>
        <taxon>Tracheophyta</taxon>
        <taxon>Spermatophyta</taxon>
        <taxon>Magnoliopsida</taxon>
        <taxon>Liliopsida</taxon>
        <taxon>Zingiberales</taxon>
        <taxon>Musaceae</taxon>
        <taxon>Ensete</taxon>
    </lineage>
</organism>
<keyword evidence="1" id="KW-0547">Nucleotide-binding</keyword>
<dbReference type="SUPFAM" id="SSF52540">
    <property type="entry name" value="P-loop containing nucleoside triphosphate hydrolases"/>
    <property type="match status" value="1"/>
</dbReference>
<evidence type="ECO:0000256" key="1">
    <source>
        <dbReference type="ARBA" id="ARBA00022741"/>
    </source>
</evidence>
<dbReference type="InterPro" id="IPR003959">
    <property type="entry name" value="ATPase_AAA_core"/>
</dbReference>
<dbReference type="GO" id="GO:0034605">
    <property type="term" value="P:cellular response to heat"/>
    <property type="evidence" value="ECO:0007669"/>
    <property type="project" value="TreeGrafter"/>
</dbReference>
<accession>A0A426Z3U5</accession>
<gene>
    <name evidence="4" type="ORF">B296_00010723</name>
</gene>
<dbReference type="GO" id="GO:0005524">
    <property type="term" value="F:ATP binding"/>
    <property type="evidence" value="ECO:0007669"/>
    <property type="project" value="UniProtKB-KW"/>
</dbReference>
<comment type="caution">
    <text evidence="4">The sequence shown here is derived from an EMBL/GenBank/DDBJ whole genome shotgun (WGS) entry which is preliminary data.</text>
</comment>
<dbReference type="GO" id="GO:0005737">
    <property type="term" value="C:cytoplasm"/>
    <property type="evidence" value="ECO:0007669"/>
    <property type="project" value="TreeGrafter"/>
</dbReference>
<dbReference type="Pfam" id="PF07724">
    <property type="entry name" value="AAA_2"/>
    <property type="match status" value="2"/>
</dbReference>
<feature type="domain" description="ATPase AAA-type core" evidence="3">
    <location>
        <begin position="1"/>
        <end position="38"/>
    </location>
</feature>
<dbReference type="PANTHER" id="PTHR11638:SF185">
    <property type="entry name" value="ATP-DEPENDENT CLP PROTEASE ATP-BINDING SUBUNIT"/>
    <property type="match status" value="1"/>
</dbReference>
<evidence type="ECO:0000256" key="2">
    <source>
        <dbReference type="ARBA" id="ARBA00022840"/>
    </source>
</evidence>
<dbReference type="GO" id="GO:0016887">
    <property type="term" value="F:ATP hydrolysis activity"/>
    <property type="evidence" value="ECO:0007669"/>
    <property type="project" value="InterPro"/>
</dbReference>
<evidence type="ECO:0000259" key="3">
    <source>
        <dbReference type="Pfam" id="PF07724"/>
    </source>
</evidence>